<dbReference type="InterPro" id="IPR050852">
    <property type="entry name" value="Queuine_tRNA-ribosyltrfase"/>
</dbReference>
<dbReference type="InterPro" id="IPR036511">
    <property type="entry name" value="TGT-like_sf"/>
</dbReference>
<dbReference type="EMBL" id="JABMIG020000011">
    <property type="protein sequence ID" value="KAL3803837.1"/>
    <property type="molecule type" value="Genomic_DNA"/>
</dbReference>
<dbReference type="Gene3D" id="3.20.20.105">
    <property type="entry name" value="Queuine tRNA-ribosyltransferase-like"/>
    <property type="match status" value="1"/>
</dbReference>
<dbReference type="AlphaFoldDB" id="A0ABD3QU76"/>
<dbReference type="PANTHER" id="PTHR46064">
    <property type="entry name" value="QUEUINE TRNA-RIBOSYLTRANSFERASE ACCESSORY SUBUNIT 2"/>
    <property type="match status" value="1"/>
</dbReference>
<evidence type="ECO:0000256" key="1">
    <source>
        <dbReference type="SAM" id="MobiDB-lite"/>
    </source>
</evidence>
<reference evidence="3 4" key="1">
    <citation type="journal article" date="2020" name="G3 (Bethesda)">
        <title>Improved Reference Genome for Cyclotella cryptica CCMP332, a Model for Cell Wall Morphogenesis, Salinity Adaptation, and Lipid Production in Diatoms (Bacillariophyta).</title>
        <authorList>
            <person name="Roberts W.R."/>
            <person name="Downey K.M."/>
            <person name="Ruck E.C."/>
            <person name="Traller J.C."/>
            <person name="Alverson A.J."/>
        </authorList>
    </citation>
    <scope>NUCLEOTIDE SEQUENCE [LARGE SCALE GENOMIC DNA]</scope>
    <source>
        <strain evidence="3 4">CCMP332</strain>
    </source>
</reference>
<feature type="compositionally biased region" description="Basic and acidic residues" evidence="1">
    <location>
        <begin position="213"/>
        <end position="224"/>
    </location>
</feature>
<dbReference type="Pfam" id="PF01702">
    <property type="entry name" value="TGT"/>
    <property type="match status" value="1"/>
</dbReference>
<dbReference type="SUPFAM" id="SSF51713">
    <property type="entry name" value="tRNA-guanine transglycosylase"/>
    <property type="match status" value="1"/>
</dbReference>
<evidence type="ECO:0000259" key="2">
    <source>
        <dbReference type="Pfam" id="PF01702"/>
    </source>
</evidence>
<name>A0ABD3QU76_9STRA</name>
<evidence type="ECO:0000313" key="3">
    <source>
        <dbReference type="EMBL" id="KAL3803837.1"/>
    </source>
</evidence>
<proteinExistence type="predicted"/>
<accession>A0ABD3QU76</accession>
<dbReference type="InterPro" id="IPR002616">
    <property type="entry name" value="tRNA_ribo_trans-like"/>
</dbReference>
<feature type="region of interest" description="Disordered" evidence="1">
    <location>
        <begin position="194"/>
        <end position="241"/>
    </location>
</feature>
<evidence type="ECO:0000313" key="4">
    <source>
        <dbReference type="Proteomes" id="UP001516023"/>
    </source>
</evidence>
<dbReference type="PANTHER" id="PTHR46064:SF1">
    <property type="entry name" value="QUEUINE TRNA-RIBOSYLTRANSFERASE ACCESSORY SUBUNIT 2"/>
    <property type="match status" value="1"/>
</dbReference>
<comment type="caution">
    <text evidence="3">The sequence shown here is derived from an EMBL/GenBank/DDBJ whole genome shotgun (WGS) entry which is preliminary data.</text>
</comment>
<gene>
    <name evidence="3" type="ORF">HJC23_003999</name>
</gene>
<protein>
    <recommendedName>
        <fullName evidence="2">tRNA-guanine(15) transglycosylase-like domain-containing protein</fullName>
    </recommendedName>
</protein>
<feature type="compositionally biased region" description="Polar residues" evidence="1">
    <location>
        <begin position="203"/>
        <end position="212"/>
    </location>
</feature>
<feature type="domain" description="tRNA-guanine(15) transglycosylase-like" evidence="2">
    <location>
        <begin position="490"/>
        <end position="594"/>
    </location>
</feature>
<organism evidence="3 4">
    <name type="scientific">Cyclotella cryptica</name>
    <dbReference type="NCBI Taxonomy" id="29204"/>
    <lineage>
        <taxon>Eukaryota</taxon>
        <taxon>Sar</taxon>
        <taxon>Stramenopiles</taxon>
        <taxon>Ochrophyta</taxon>
        <taxon>Bacillariophyta</taxon>
        <taxon>Coscinodiscophyceae</taxon>
        <taxon>Thalassiosirophycidae</taxon>
        <taxon>Stephanodiscales</taxon>
        <taxon>Stephanodiscaceae</taxon>
        <taxon>Cyclotella</taxon>
    </lineage>
</organism>
<keyword evidence="4" id="KW-1185">Reference proteome</keyword>
<dbReference type="Proteomes" id="UP001516023">
    <property type="component" value="Unassembled WGS sequence"/>
</dbReference>
<sequence length="616" mass="68181">MSPPAAPPPFRLLLHSRDGCIPHLTPRLIRLIFSQDDEDSSKEEWQWYRSHVILGVAVKDTCVTPLYSNKRKREDSKSDGMKKIKTADAVGKVQHCSAVEGYRDISADNKKPSGYTFLKADKAGAICQAVDSNFYPSIKGKESPLHDVSGIGNNTETKTSSYVHTYLRLPNYIQTMVVPTFSFAAQEIDEGDLNNGKKYISKRPQSQKNQPSHQERSKDKKKEQQIPNGTQKSVPIDTPHGWQCVTPEQYGDAVASLIVRGTKSANDAGAVGLFDSLDMSNYANVLIEDSSGNGSSCQPNQEAGTAAAALQKQALKKISTSFQKCTSWATSVRNCMPNSLTCMGCSMWIPVNIFSSFLPRHVLSKCFVSSHVDRKNILVESSNVAIVGYDTIPSQFHGTHRRRLLHDLISAVQSISTSESKQCAKQFLVLAVNDVKSILDAAREGVSIIGTDLARLWSCSRTASVLDLSLSLAKESIDSEVISSKSTTAVHGRIDLSQIQYANDCEPILRGCTCLTCRPRQASKRPAGYLHYEQRAEDSEAKIPSFSRAYIHHLIQAKEMLADTLLFIHNLHQMVQLVRLLSEAALLDTLKESCETDRLHSTSNLESFCQRIERQL</sequence>